<reference evidence="3" key="1">
    <citation type="journal article" date="2010" name="Genome Res.">
        <title>Population genomic sequencing of Coccidioides fungi reveals recent hybridization and transposon control.</title>
        <authorList>
            <person name="Neafsey D.E."/>
            <person name="Barker B.M."/>
            <person name="Sharpton T.J."/>
            <person name="Stajich J.E."/>
            <person name="Park D.J."/>
            <person name="Whiston E."/>
            <person name="Hung C.-Y."/>
            <person name="McMahan C."/>
            <person name="White J."/>
            <person name="Sykes S."/>
            <person name="Heiman D."/>
            <person name="Young S."/>
            <person name="Zeng Q."/>
            <person name="Abouelleil A."/>
            <person name="Aftuck L."/>
            <person name="Bessette D."/>
            <person name="Brown A."/>
            <person name="FitzGerald M."/>
            <person name="Lui A."/>
            <person name="Macdonald J.P."/>
            <person name="Priest M."/>
            <person name="Orbach M.J."/>
            <person name="Galgiani J.N."/>
            <person name="Kirkland T.N."/>
            <person name="Cole G.T."/>
            <person name="Birren B.W."/>
            <person name="Henn M.R."/>
            <person name="Taylor J.W."/>
            <person name="Rounsley S.D."/>
        </authorList>
    </citation>
    <scope>NUCLEOTIDE SEQUENCE [LARGE SCALE GENOMIC DNA]</scope>
    <source>
        <strain evidence="3">H538.4</strain>
    </source>
</reference>
<sequence>MKPLQVLRTTPPAPTRRVPLQDKRAPPQANDEMKITSLIPGRIAARIWYIDPSIRCGRHTGQKANFKEQRAGTGSEGFALNRPGEHTSFARFTSWHCLIVQ</sequence>
<proteinExistence type="predicted"/>
<name>A0A0J8S2Q8_COCIT</name>
<accession>A0A0J8S2Q8</accession>
<evidence type="ECO:0000256" key="1">
    <source>
        <dbReference type="SAM" id="MobiDB-lite"/>
    </source>
</evidence>
<organism evidence="2 3">
    <name type="scientific">Coccidioides immitis H538.4</name>
    <dbReference type="NCBI Taxonomy" id="396776"/>
    <lineage>
        <taxon>Eukaryota</taxon>
        <taxon>Fungi</taxon>
        <taxon>Dikarya</taxon>
        <taxon>Ascomycota</taxon>
        <taxon>Pezizomycotina</taxon>
        <taxon>Eurotiomycetes</taxon>
        <taxon>Eurotiomycetidae</taxon>
        <taxon>Onygenales</taxon>
        <taxon>Onygenaceae</taxon>
        <taxon>Coccidioides</taxon>
    </lineage>
</organism>
<gene>
    <name evidence="2" type="ORF">CIHG_09424</name>
</gene>
<feature type="region of interest" description="Disordered" evidence="1">
    <location>
        <begin position="1"/>
        <end position="32"/>
    </location>
</feature>
<dbReference type="EMBL" id="DS017040">
    <property type="protein sequence ID" value="KMU91665.1"/>
    <property type="molecule type" value="Genomic_DNA"/>
</dbReference>
<dbReference type="AlphaFoldDB" id="A0A0J8S2Q8"/>
<dbReference type="Proteomes" id="UP000054563">
    <property type="component" value="Unassembled WGS sequence"/>
</dbReference>
<protein>
    <submittedName>
        <fullName evidence="2">Uncharacterized protein</fullName>
    </submittedName>
</protein>
<evidence type="ECO:0000313" key="2">
    <source>
        <dbReference type="EMBL" id="KMU91665.1"/>
    </source>
</evidence>
<evidence type="ECO:0000313" key="3">
    <source>
        <dbReference type="Proteomes" id="UP000054563"/>
    </source>
</evidence>
<dbReference type="VEuPathDB" id="FungiDB:CIHG_09424"/>